<keyword evidence="1" id="KW-0812">Transmembrane</keyword>
<reference evidence="3" key="1">
    <citation type="journal article" date="2019" name="Int. J. Syst. Evol. Microbiol.">
        <title>The Global Catalogue of Microorganisms (GCM) 10K type strain sequencing project: providing services to taxonomists for standard genome sequencing and annotation.</title>
        <authorList>
            <consortium name="The Broad Institute Genomics Platform"/>
            <consortium name="The Broad Institute Genome Sequencing Center for Infectious Disease"/>
            <person name="Wu L."/>
            <person name="Ma J."/>
        </authorList>
    </citation>
    <scope>NUCLEOTIDE SEQUENCE [LARGE SCALE GENOMIC DNA]</scope>
    <source>
        <strain evidence="3">CECT 8655</strain>
    </source>
</reference>
<comment type="caution">
    <text evidence="2">The sequence shown here is derived from an EMBL/GenBank/DDBJ whole genome shotgun (WGS) entry which is preliminary data.</text>
</comment>
<name>A0ABV8R7J3_9FLAO</name>
<protein>
    <recommendedName>
        <fullName evidence="4">Efflux transporter periplasmic adaptor subunit</fullName>
    </recommendedName>
</protein>
<dbReference type="EMBL" id="JBHSCY010000001">
    <property type="protein sequence ID" value="MFC4267938.1"/>
    <property type="molecule type" value="Genomic_DNA"/>
</dbReference>
<sequence length="59" mass="6833">MKNLRKIIAFFAMIFIAGIYLAVRTVNTSLQQKETPKETVEIQKDTTYLLKSEKKIKTV</sequence>
<evidence type="ECO:0000313" key="3">
    <source>
        <dbReference type="Proteomes" id="UP001595826"/>
    </source>
</evidence>
<proteinExistence type="predicted"/>
<keyword evidence="3" id="KW-1185">Reference proteome</keyword>
<evidence type="ECO:0000313" key="2">
    <source>
        <dbReference type="EMBL" id="MFC4267938.1"/>
    </source>
</evidence>
<evidence type="ECO:0000256" key="1">
    <source>
        <dbReference type="SAM" id="Phobius"/>
    </source>
</evidence>
<keyword evidence="1" id="KW-1133">Transmembrane helix</keyword>
<evidence type="ECO:0008006" key="4">
    <source>
        <dbReference type="Google" id="ProtNLM"/>
    </source>
</evidence>
<gene>
    <name evidence="2" type="ORF">ACFOWD_03375</name>
</gene>
<feature type="transmembrane region" description="Helical" evidence="1">
    <location>
        <begin position="7"/>
        <end position="23"/>
    </location>
</feature>
<dbReference type="RefSeq" id="WP_377408109.1">
    <property type="nucleotide sequence ID" value="NZ_JBHSCY010000001.1"/>
</dbReference>
<organism evidence="2 3">
    <name type="scientific">Polaribacter marinivivus</name>
    <dbReference type="NCBI Taxonomy" id="1524260"/>
    <lineage>
        <taxon>Bacteria</taxon>
        <taxon>Pseudomonadati</taxon>
        <taxon>Bacteroidota</taxon>
        <taxon>Flavobacteriia</taxon>
        <taxon>Flavobacteriales</taxon>
        <taxon>Flavobacteriaceae</taxon>
    </lineage>
</organism>
<keyword evidence="1" id="KW-0472">Membrane</keyword>
<accession>A0ABV8R7J3</accession>
<dbReference type="Proteomes" id="UP001595826">
    <property type="component" value="Unassembled WGS sequence"/>
</dbReference>